<dbReference type="AlphaFoldDB" id="A0A7D9I735"/>
<proteinExistence type="predicted"/>
<dbReference type="Proteomes" id="UP001152795">
    <property type="component" value="Unassembled WGS sequence"/>
</dbReference>
<name>A0A7D9I735_PARCT</name>
<protein>
    <submittedName>
        <fullName evidence="1">Uncharacterized protein</fullName>
    </submittedName>
</protein>
<evidence type="ECO:0000313" key="1">
    <source>
        <dbReference type="EMBL" id="CAB3998146.1"/>
    </source>
</evidence>
<dbReference type="EMBL" id="CACRXK020003281">
    <property type="protein sequence ID" value="CAB3998146.1"/>
    <property type="molecule type" value="Genomic_DNA"/>
</dbReference>
<evidence type="ECO:0000313" key="2">
    <source>
        <dbReference type="Proteomes" id="UP001152795"/>
    </source>
</evidence>
<gene>
    <name evidence="1" type="ORF">PACLA_8A078481</name>
</gene>
<sequence>MDVWSRIKIDEAVGSAKLRKLQKIVFYVKHPITCKQVVWITLVLGTWCSHQKTRYTESHMTPLYEASINFTQSMNAKLAEDDLDNIKVESKLEDSRVMESKHLIC</sequence>
<keyword evidence="2" id="KW-1185">Reference proteome</keyword>
<comment type="caution">
    <text evidence="1">The sequence shown here is derived from an EMBL/GenBank/DDBJ whole genome shotgun (WGS) entry which is preliminary data.</text>
</comment>
<accession>A0A7D9I735</accession>
<reference evidence="1" key="1">
    <citation type="submission" date="2020-04" db="EMBL/GenBank/DDBJ databases">
        <authorList>
            <person name="Alioto T."/>
            <person name="Alioto T."/>
            <person name="Gomez Garrido J."/>
        </authorList>
    </citation>
    <scope>NUCLEOTIDE SEQUENCE</scope>
    <source>
        <strain evidence="1">A484AB</strain>
    </source>
</reference>
<organism evidence="1 2">
    <name type="scientific">Paramuricea clavata</name>
    <name type="common">Red gorgonian</name>
    <name type="synonym">Violescent sea-whip</name>
    <dbReference type="NCBI Taxonomy" id="317549"/>
    <lineage>
        <taxon>Eukaryota</taxon>
        <taxon>Metazoa</taxon>
        <taxon>Cnidaria</taxon>
        <taxon>Anthozoa</taxon>
        <taxon>Octocorallia</taxon>
        <taxon>Malacalcyonacea</taxon>
        <taxon>Plexauridae</taxon>
        <taxon>Paramuricea</taxon>
    </lineage>
</organism>